<name>A0A2K6JN61_RHIBE</name>
<dbReference type="GeneTree" id="ENSGT00910000147414"/>
<sequence length="76" mass="8752">MPNFAKSLFIHPVNFFLLFSRRSCSVSQVGVGCSEPGVWCTPVWVTRVKLHLKKYIYQLPTKNVTSQFGSLHIIRR</sequence>
<reference evidence="2 3" key="1">
    <citation type="submission" date="2016-06" db="EMBL/GenBank/DDBJ databases">
        <title>Genome of Rhinopithecus bieti.</title>
        <authorList>
            <person name="Wu"/>
            <person name="C.-I. and Zhang"/>
            <person name="Y."/>
        </authorList>
    </citation>
    <scope>NUCLEOTIDE SEQUENCE</scope>
</reference>
<dbReference type="Proteomes" id="UP000233180">
    <property type="component" value="Unassembled WGS sequence"/>
</dbReference>
<dbReference type="AlphaFoldDB" id="A0A2K6JN61"/>
<dbReference type="PROSITE" id="PS51257">
    <property type="entry name" value="PROKAR_LIPOPROTEIN"/>
    <property type="match status" value="1"/>
</dbReference>
<evidence type="ECO:0008006" key="4">
    <source>
        <dbReference type="Google" id="ProtNLM"/>
    </source>
</evidence>
<evidence type="ECO:0000313" key="2">
    <source>
        <dbReference type="Ensembl" id="ENSRBIP00000000458.1"/>
    </source>
</evidence>
<evidence type="ECO:0000256" key="1">
    <source>
        <dbReference type="SAM" id="SignalP"/>
    </source>
</evidence>
<protein>
    <recommendedName>
        <fullName evidence="4">Secreted protein</fullName>
    </recommendedName>
</protein>
<accession>A0A2K6JN61</accession>
<reference evidence="2" key="3">
    <citation type="submission" date="2025-09" db="UniProtKB">
        <authorList>
            <consortium name="Ensembl"/>
        </authorList>
    </citation>
    <scope>IDENTIFICATION</scope>
</reference>
<feature type="signal peptide" evidence="1">
    <location>
        <begin position="1"/>
        <end position="25"/>
    </location>
</feature>
<evidence type="ECO:0000313" key="3">
    <source>
        <dbReference type="Proteomes" id="UP000233180"/>
    </source>
</evidence>
<proteinExistence type="predicted"/>
<reference evidence="2" key="2">
    <citation type="submission" date="2025-08" db="UniProtKB">
        <authorList>
            <consortium name="Ensembl"/>
        </authorList>
    </citation>
    <scope>IDENTIFICATION</scope>
</reference>
<feature type="chain" id="PRO_5014401934" description="Secreted protein" evidence="1">
    <location>
        <begin position="26"/>
        <end position="76"/>
    </location>
</feature>
<keyword evidence="3" id="KW-1185">Reference proteome</keyword>
<organism evidence="2 3">
    <name type="scientific">Rhinopithecus bieti</name>
    <name type="common">Black snub-nosed monkey</name>
    <name type="synonym">Pygathrix bieti</name>
    <dbReference type="NCBI Taxonomy" id="61621"/>
    <lineage>
        <taxon>Eukaryota</taxon>
        <taxon>Metazoa</taxon>
        <taxon>Chordata</taxon>
        <taxon>Craniata</taxon>
        <taxon>Vertebrata</taxon>
        <taxon>Euteleostomi</taxon>
        <taxon>Mammalia</taxon>
        <taxon>Eutheria</taxon>
        <taxon>Euarchontoglires</taxon>
        <taxon>Primates</taxon>
        <taxon>Haplorrhini</taxon>
        <taxon>Catarrhini</taxon>
        <taxon>Cercopithecidae</taxon>
        <taxon>Colobinae</taxon>
        <taxon>Rhinopithecus</taxon>
    </lineage>
</organism>
<keyword evidence="1" id="KW-0732">Signal</keyword>
<dbReference type="Ensembl" id="ENSRBIT00000002621.1">
    <property type="protein sequence ID" value="ENSRBIP00000000458.1"/>
    <property type="gene ID" value="ENSRBIG00000002487.1"/>
</dbReference>